<evidence type="ECO:0000256" key="3">
    <source>
        <dbReference type="ARBA" id="ARBA00022692"/>
    </source>
</evidence>
<dbReference type="EMBL" id="CP048000">
    <property type="protein sequence ID" value="QHQ62455.1"/>
    <property type="molecule type" value="Genomic_DNA"/>
</dbReference>
<feature type="transmembrane region" description="Helical" evidence="6">
    <location>
        <begin position="404"/>
        <end position="424"/>
    </location>
</feature>
<keyword evidence="3 6" id="KW-0812">Transmembrane</keyword>
<dbReference type="PANTHER" id="PTHR30250">
    <property type="entry name" value="PST FAMILY PREDICTED COLANIC ACID TRANSPORTER"/>
    <property type="match status" value="1"/>
</dbReference>
<evidence type="ECO:0000256" key="5">
    <source>
        <dbReference type="ARBA" id="ARBA00023136"/>
    </source>
</evidence>
<feature type="transmembrane region" description="Helical" evidence="6">
    <location>
        <begin position="464"/>
        <end position="486"/>
    </location>
</feature>
<keyword evidence="5 6" id="KW-0472">Membrane</keyword>
<evidence type="ECO:0000313" key="7">
    <source>
        <dbReference type="EMBL" id="QHQ62455.1"/>
    </source>
</evidence>
<feature type="transmembrane region" description="Helical" evidence="6">
    <location>
        <begin position="240"/>
        <end position="259"/>
    </location>
</feature>
<dbReference type="PANTHER" id="PTHR30250:SF21">
    <property type="entry name" value="LIPID II FLIPPASE MURJ"/>
    <property type="match status" value="1"/>
</dbReference>
<dbReference type="InterPro" id="IPR050833">
    <property type="entry name" value="Poly_Biosynth_Transport"/>
</dbReference>
<protein>
    <submittedName>
        <fullName evidence="7">Oligosaccharide flippase family protein</fullName>
    </submittedName>
</protein>
<evidence type="ECO:0000256" key="4">
    <source>
        <dbReference type="ARBA" id="ARBA00022989"/>
    </source>
</evidence>
<dbReference type="KEGG" id="anr:Ana3638_18080"/>
<evidence type="ECO:0000256" key="6">
    <source>
        <dbReference type="SAM" id="Phobius"/>
    </source>
</evidence>
<feature type="transmembrane region" description="Helical" evidence="6">
    <location>
        <begin position="160"/>
        <end position="180"/>
    </location>
</feature>
<accession>A0A6P1TSI9</accession>
<feature type="transmembrane region" description="Helical" evidence="6">
    <location>
        <begin position="498"/>
        <end position="518"/>
    </location>
</feature>
<proteinExistence type="predicted"/>
<feature type="transmembrane region" description="Helical" evidence="6">
    <location>
        <begin position="86"/>
        <end position="110"/>
    </location>
</feature>
<evidence type="ECO:0000256" key="2">
    <source>
        <dbReference type="ARBA" id="ARBA00022475"/>
    </source>
</evidence>
<dbReference type="InterPro" id="IPR024923">
    <property type="entry name" value="PG_synth_SpoVB"/>
</dbReference>
<feature type="transmembrane region" description="Helical" evidence="6">
    <location>
        <begin position="51"/>
        <end position="74"/>
    </location>
</feature>
<gene>
    <name evidence="7" type="ORF">Ana3638_18080</name>
</gene>
<feature type="transmembrane region" description="Helical" evidence="6">
    <location>
        <begin position="297"/>
        <end position="318"/>
    </location>
</feature>
<name>A0A6P1TSI9_9FIRM</name>
<feature type="transmembrane region" description="Helical" evidence="6">
    <location>
        <begin position="430"/>
        <end position="452"/>
    </location>
</feature>
<evidence type="ECO:0000256" key="1">
    <source>
        <dbReference type="ARBA" id="ARBA00004651"/>
    </source>
</evidence>
<feature type="transmembrane region" description="Helical" evidence="6">
    <location>
        <begin position="130"/>
        <end position="148"/>
    </location>
</feature>
<evidence type="ECO:0000313" key="8">
    <source>
        <dbReference type="Proteomes" id="UP000464314"/>
    </source>
</evidence>
<feature type="transmembrane region" description="Helical" evidence="6">
    <location>
        <begin position="375"/>
        <end position="397"/>
    </location>
</feature>
<reference evidence="7 8" key="1">
    <citation type="submission" date="2020-01" db="EMBL/GenBank/DDBJ databases">
        <title>Genome analysis of Anaerocolumna sp. CBA3638.</title>
        <authorList>
            <person name="Kim J."/>
            <person name="Roh S.W."/>
        </authorList>
    </citation>
    <scope>NUCLEOTIDE SEQUENCE [LARGE SCALE GENOMIC DNA]</scope>
    <source>
        <strain evidence="7 8">CBA3638</strain>
    </source>
</reference>
<organism evidence="7 8">
    <name type="scientific">Anaerocolumna sedimenticola</name>
    <dbReference type="NCBI Taxonomy" id="2696063"/>
    <lineage>
        <taxon>Bacteria</taxon>
        <taxon>Bacillati</taxon>
        <taxon>Bacillota</taxon>
        <taxon>Clostridia</taxon>
        <taxon>Lachnospirales</taxon>
        <taxon>Lachnospiraceae</taxon>
        <taxon>Anaerocolumna</taxon>
    </lineage>
</organism>
<feature type="transmembrane region" description="Helical" evidence="6">
    <location>
        <begin position="192"/>
        <end position="219"/>
    </location>
</feature>
<keyword evidence="8" id="KW-1185">Reference proteome</keyword>
<dbReference type="InterPro" id="IPR002797">
    <property type="entry name" value="Polysacc_synth"/>
</dbReference>
<dbReference type="Proteomes" id="UP000464314">
    <property type="component" value="Chromosome"/>
</dbReference>
<comment type="subcellular location">
    <subcellularLocation>
        <location evidence="1">Cell membrane</location>
        <topology evidence="1">Multi-pass membrane protein</topology>
    </subcellularLocation>
</comment>
<feature type="transmembrane region" description="Helical" evidence="6">
    <location>
        <begin position="12"/>
        <end position="31"/>
    </location>
</feature>
<sequence>MGTGKKSNSFLVQGGILAVASIIVRLIGLLYRIPLTNIIGDEGIGYYSNAFAIYNIALILSSYSLPLAVSKLVADRRVKKQYRNSYRIFLCAMGFAIVVGTIASLVIYFGADFLANSIYESPRSAIPLRILAPTIFVFAVMGVLRGFYQGKNTMLPTSLSQVLEQIINAIVSIVAAYYLMKYHSASPDIAAFGAAGGTLGTFIGACAALIFLAFIFALYKPIIDKQLRKDTGNIRESYPDVFKVLLVTIVPVILSQTVYQISGVLDGSIFGHVLSEKGLEEASRSELWGIYSNKYNLLINVPVSIASAMGVAIIPSLAASKAGGTNYEVKTKVHQAVKFNMIIAIPAAVGMGVLASPILQLLFGDARVLPANLLRIGSIAIVSFALSTITNAVLQGINMMRIPVIHSAISLVIHIILLYILLQFFNLSTYALVIGNVTFSLVVCILNWISVGKNLNYKQEVKKTFLIPAVCSVIMGALAFITYFGLHSLTGRNSISTLVAVFVSIITYGCLLLLFKGLTEEELREMPLGRTLARIAGKIHLI</sequence>
<dbReference type="Pfam" id="PF01943">
    <property type="entry name" value="Polysacc_synt"/>
    <property type="match status" value="1"/>
</dbReference>
<dbReference type="PIRSF" id="PIRSF038958">
    <property type="entry name" value="PG_synth_SpoVB"/>
    <property type="match status" value="1"/>
</dbReference>
<keyword evidence="2" id="KW-1003">Cell membrane</keyword>
<dbReference type="RefSeq" id="WP_161839279.1">
    <property type="nucleotide sequence ID" value="NZ_CP048000.1"/>
</dbReference>
<keyword evidence="4 6" id="KW-1133">Transmembrane helix</keyword>
<dbReference type="CDD" id="cd13124">
    <property type="entry name" value="MATE_SpoVB_like"/>
    <property type="match status" value="1"/>
</dbReference>
<dbReference type="GO" id="GO:0005886">
    <property type="term" value="C:plasma membrane"/>
    <property type="evidence" value="ECO:0007669"/>
    <property type="project" value="UniProtKB-SubCell"/>
</dbReference>
<feature type="transmembrane region" description="Helical" evidence="6">
    <location>
        <begin position="339"/>
        <end position="363"/>
    </location>
</feature>
<dbReference type="AlphaFoldDB" id="A0A6P1TSI9"/>